<evidence type="ECO:0000313" key="8">
    <source>
        <dbReference type="Proteomes" id="UP000264002"/>
    </source>
</evidence>
<dbReference type="GO" id="GO:0003824">
    <property type="term" value="F:catalytic activity"/>
    <property type="evidence" value="ECO:0007669"/>
    <property type="project" value="InterPro"/>
</dbReference>
<dbReference type="PANTHER" id="PTHR43524">
    <property type="entry name" value="RADICAL SAM SUPERFAMILY PROTEIN"/>
    <property type="match status" value="1"/>
</dbReference>
<comment type="caution">
    <text evidence="7">The sequence shown here is derived from an EMBL/GenBank/DDBJ whole genome shotgun (WGS) entry which is preliminary data.</text>
</comment>
<dbReference type="PROSITE" id="PS51918">
    <property type="entry name" value="RADICAL_SAM"/>
    <property type="match status" value="1"/>
</dbReference>
<name>A0A372MK81_9SPIR</name>
<dbReference type="SFLD" id="SFLDS00029">
    <property type="entry name" value="Radical_SAM"/>
    <property type="match status" value="1"/>
</dbReference>
<dbReference type="SFLD" id="SFLDG01067">
    <property type="entry name" value="SPASM/twitch_domain_containing"/>
    <property type="match status" value="1"/>
</dbReference>
<dbReference type="Pfam" id="PF13186">
    <property type="entry name" value="SPASM"/>
    <property type="match status" value="1"/>
</dbReference>
<reference evidence="7 8" key="2">
    <citation type="submission" date="2018-09" db="EMBL/GenBank/DDBJ databases">
        <title>Genome of Sphaerochaeta halotolerans strain 4-11.</title>
        <authorList>
            <person name="Nazina T.N."/>
            <person name="Sokolova D.S."/>
        </authorList>
    </citation>
    <scope>NUCLEOTIDE SEQUENCE [LARGE SCALE GENOMIC DNA]</scope>
    <source>
        <strain evidence="7 8">4-11</strain>
    </source>
</reference>
<keyword evidence="3" id="KW-0479">Metal-binding</keyword>
<dbReference type="GO" id="GO:0051536">
    <property type="term" value="F:iron-sulfur cluster binding"/>
    <property type="evidence" value="ECO:0007669"/>
    <property type="project" value="UniProtKB-KW"/>
</dbReference>
<keyword evidence="8" id="KW-1185">Reference proteome</keyword>
<dbReference type="InterPro" id="IPR007197">
    <property type="entry name" value="rSAM"/>
</dbReference>
<keyword evidence="4" id="KW-0408">Iron</keyword>
<keyword evidence="2" id="KW-0949">S-adenosyl-L-methionine</keyword>
<dbReference type="InterPro" id="IPR013785">
    <property type="entry name" value="Aldolase_TIM"/>
</dbReference>
<dbReference type="PANTHER" id="PTHR43524:SF1">
    <property type="entry name" value="RADICAL SAM SUPERFAMILY PROTEIN"/>
    <property type="match status" value="1"/>
</dbReference>
<dbReference type="SFLD" id="SFLDG01386">
    <property type="entry name" value="main_SPASM_domain-containing"/>
    <property type="match status" value="1"/>
</dbReference>
<evidence type="ECO:0000256" key="1">
    <source>
        <dbReference type="ARBA" id="ARBA00001966"/>
    </source>
</evidence>
<organism evidence="7 8">
    <name type="scientific">Sphaerochaeta halotolerans</name>
    <dbReference type="NCBI Taxonomy" id="2293840"/>
    <lineage>
        <taxon>Bacteria</taxon>
        <taxon>Pseudomonadati</taxon>
        <taxon>Spirochaetota</taxon>
        <taxon>Spirochaetia</taxon>
        <taxon>Spirochaetales</taxon>
        <taxon>Sphaerochaetaceae</taxon>
        <taxon>Sphaerochaeta</taxon>
    </lineage>
</organism>
<dbReference type="RefSeq" id="WP_117329123.1">
    <property type="nucleotide sequence ID" value="NZ_QUWK01000002.1"/>
</dbReference>
<dbReference type="Gene3D" id="3.20.20.70">
    <property type="entry name" value="Aldolase class I"/>
    <property type="match status" value="1"/>
</dbReference>
<dbReference type="OrthoDB" id="9808591at2"/>
<protein>
    <submittedName>
        <fullName evidence="7">Radical SAM protein</fullName>
    </submittedName>
</protein>
<dbReference type="CDD" id="cd21128">
    <property type="entry name" value="SPASM_rSAM"/>
    <property type="match status" value="1"/>
</dbReference>
<feature type="domain" description="Radical SAM core" evidence="6">
    <location>
        <begin position="118"/>
        <end position="328"/>
    </location>
</feature>
<dbReference type="Pfam" id="PF04055">
    <property type="entry name" value="Radical_SAM"/>
    <property type="match status" value="1"/>
</dbReference>
<sequence>MATIKHTAGRMALSTGIDYAIKRVQKDPVNGLLDMVEMIEKYMPSTKHDAVYTKTGNAFSNFRRFVEDPSSKWVRYGTSLFTDIDSKVMKSLILNLGYEAGYSGLEKTRTLRDKYQSNFPWIILFDPTSACNMHCTGCWAAEYGHTKSLTYQQMDDIVNQGKELGTYFYMMTGGEPLVRKADIVRLARDHKDCTFGIFTNGTLVDEKFCDDMKEVGNIFLNISLEGFSEENDSRRGEGNFDMVLKAMDMLKAKKLLYGTSICYTSKNYKSVVSDDFLDLLIEKGCKFSWYFHYMPVGNNASPDLLLTPNQRAYMYKRIREIREMDNPKQIFPLDFQNDGEFVHGCIAGGKNYLHINANGDVEPCVFIHYSTANIKEVSLLESLQQPLFKAYYKNQAFNENHLRPCPMLENPGFLAKMVKESGAKSTDLESPEDVDHLCGKCTEYAKEWAPVANELWNTSQKVKAEKLAAREAEAKSFAQDA</sequence>
<evidence type="ECO:0000256" key="5">
    <source>
        <dbReference type="ARBA" id="ARBA00023014"/>
    </source>
</evidence>
<evidence type="ECO:0000256" key="2">
    <source>
        <dbReference type="ARBA" id="ARBA00022691"/>
    </source>
</evidence>
<evidence type="ECO:0000259" key="6">
    <source>
        <dbReference type="PROSITE" id="PS51918"/>
    </source>
</evidence>
<keyword evidence="5" id="KW-0411">Iron-sulfur</keyword>
<dbReference type="Proteomes" id="UP000264002">
    <property type="component" value="Unassembled WGS sequence"/>
</dbReference>
<gene>
    <name evidence="7" type="ORF">DYP60_01560</name>
</gene>
<proteinExistence type="predicted"/>
<dbReference type="EMBL" id="QUWK01000002">
    <property type="protein sequence ID" value="RFU95726.1"/>
    <property type="molecule type" value="Genomic_DNA"/>
</dbReference>
<dbReference type="CDD" id="cd01335">
    <property type="entry name" value="Radical_SAM"/>
    <property type="match status" value="1"/>
</dbReference>
<dbReference type="InterPro" id="IPR023885">
    <property type="entry name" value="4Fe4S-binding_SPASM_dom"/>
</dbReference>
<comment type="cofactor">
    <cofactor evidence="1">
        <name>[4Fe-4S] cluster</name>
        <dbReference type="ChEBI" id="CHEBI:49883"/>
    </cofactor>
</comment>
<evidence type="ECO:0000313" key="7">
    <source>
        <dbReference type="EMBL" id="RFU95726.1"/>
    </source>
</evidence>
<evidence type="ECO:0000256" key="4">
    <source>
        <dbReference type="ARBA" id="ARBA00023004"/>
    </source>
</evidence>
<accession>A0A372MK81</accession>
<dbReference type="InterPro" id="IPR058240">
    <property type="entry name" value="rSAM_sf"/>
</dbReference>
<dbReference type="AlphaFoldDB" id="A0A372MK81"/>
<dbReference type="GO" id="GO:0046872">
    <property type="term" value="F:metal ion binding"/>
    <property type="evidence" value="ECO:0007669"/>
    <property type="project" value="UniProtKB-KW"/>
</dbReference>
<evidence type="ECO:0000256" key="3">
    <source>
        <dbReference type="ARBA" id="ARBA00022723"/>
    </source>
</evidence>
<reference evidence="8" key="1">
    <citation type="submission" date="2018-08" db="EMBL/GenBank/DDBJ databases">
        <authorList>
            <person name="Grouzdev D.S."/>
            <person name="Krutkina M.S."/>
        </authorList>
    </citation>
    <scope>NUCLEOTIDE SEQUENCE [LARGE SCALE GENOMIC DNA]</scope>
    <source>
        <strain evidence="8">4-11</strain>
    </source>
</reference>
<dbReference type="SUPFAM" id="SSF102114">
    <property type="entry name" value="Radical SAM enzymes"/>
    <property type="match status" value="1"/>
</dbReference>